<dbReference type="AlphaFoldDB" id="A0A918ZX63"/>
<dbReference type="PROSITE" id="PS00216">
    <property type="entry name" value="SUGAR_TRANSPORT_1"/>
    <property type="match status" value="1"/>
</dbReference>
<evidence type="ECO:0000256" key="5">
    <source>
        <dbReference type="ARBA" id="ARBA00022989"/>
    </source>
</evidence>
<keyword evidence="3" id="KW-1003">Cell membrane</keyword>
<feature type="transmembrane region" description="Helical" evidence="7">
    <location>
        <begin position="176"/>
        <end position="201"/>
    </location>
</feature>
<comment type="subcellular location">
    <subcellularLocation>
        <location evidence="1">Cell membrane</location>
        <topology evidence="1">Multi-pass membrane protein</topology>
    </subcellularLocation>
</comment>
<keyword evidence="2" id="KW-0813">Transport</keyword>
<dbReference type="InterPro" id="IPR011701">
    <property type="entry name" value="MFS"/>
</dbReference>
<sequence length="406" mass="41317">MTDPRPAPGRGHPSLPRVAAFWLLGAIQLLLLAAASAPSPLYPVYQAHWGFSATTVTVVFSLYAIGLLLALTVVGALSDHIGRRPVLAVSLLVEAGAMAIFVVAGGVGSLLLARTLQGLATGAATGAISAGLVDLQPKHRPNMGALVNSVSSLLGLASGALGSGLLVQYAPAPTTLVFVLLGSVFLASVVCVTLMPETATLRSGALASLRPRVSVPHRVRPHFVAIAPGLVALWALGGFSLSLGPSLTADVLHVHDHLIAGVVIGMLTGTGAVGSLALHPREPRHAMAVGSLALATGMTLTLVGVSAAVPAAYLLGNAIAGFGWGAALLGSFRTVLPLAEARERAGVFSSLYVVGYLAFSLPAIAAGVISTRFGLHRTADGYATVLILLSVSAVALMFRGRRHPKA</sequence>
<organism evidence="9 10">
    <name type="scientific">Streptomyces spiralis</name>
    <dbReference type="NCBI Taxonomy" id="66376"/>
    <lineage>
        <taxon>Bacteria</taxon>
        <taxon>Bacillati</taxon>
        <taxon>Actinomycetota</taxon>
        <taxon>Actinomycetes</taxon>
        <taxon>Kitasatosporales</taxon>
        <taxon>Streptomycetaceae</taxon>
        <taxon>Streptomyces</taxon>
    </lineage>
</organism>
<dbReference type="PROSITE" id="PS50850">
    <property type="entry name" value="MFS"/>
    <property type="match status" value="1"/>
</dbReference>
<dbReference type="GO" id="GO:0022857">
    <property type="term" value="F:transmembrane transporter activity"/>
    <property type="evidence" value="ECO:0007669"/>
    <property type="project" value="InterPro"/>
</dbReference>
<dbReference type="GO" id="GO:0005886">
    <property type="term" value="C:plasma membrane"/>
    <property type="evidence" value="ECO:0007669"/>
    <property type="project" value="UniProtKB-SubCell"/>
</dbReference>
<evidence type="ECO:0000256" key="4">
    <source>
        <dbReference type="ARBA" id="ARBA00022692"/>
    </source>
</evidence>
<feature type="transmembrane region" description="Helical" evidence="7">
    <location>
        <begin position="49"/>
        <end position="74"/>
    </location>
</feature>
<proteinExistence type="predicted"/>
<dbReference type="InterPro" id="IPR005829">
    <property type="entry name" value="Sugar_transporter_CS"/>
</dbReference>
<feature type="transmembrane region" description="Helical" evidence="7">
    <location>
        <begin position="145"/>
        <end position="170"/>
    </location>
</feature>
<gene>
    <name evidence="9" type="ORF">GCM10014715_28380</name>
</gene>
<dbReference type="Proteomes" id="UP000641386">
    <property type="component" value="Unassembled WGS sequence"/>
</dbReference>
<reference evidence="9" key="2">
    <citation type="submission" date="2020-09" db="EMBL/GenBank/DDBJ databases">
        <authorList>
            <person name="Sun Q."/>
            <person name="Ohkuma M."/>
        </authorList>
    </citation>
    <scope>NUCLEOTIDE SEQUENCE</scope>
    <source>
        <strain evidence="9">JCM 3302</strain>
    </source>
</reference>
<feature type="transmembrane region" description="Helical" evidence="7">
    <location>
        <begin position="86"/>
        <end position="110"/>
    </location>
</feature>
<comment type="caution">
    <text evidence="9">The sequence shown here is derived from an EMBL/GenBank/DDBJ whole genome shotgun (WGS) entry which is preliminary data.</text>
</comment>
<feature type="transmembrane region" description="Helical" evidence="7">
    <location>
        <begin position="381"/>
        <end position="398"/>
    </location>
</feature>
<feature type="transmembrane region" description="Helical" evidence="7">
    <location>
        <begin position="290"/>
        <end position="313"/>
    </location>
</feature>
<feature type="transmembrane region" description="Helical" evidence="7">
    <location>
        <begin position="222"/>
        <end position="243"/>
    </location>
</feature>
<feature type="domain" description="Major facilitator superfamily (MFS) profile" evidence="8">
    <location>
        <begin position="14"/>
        <end position="406"/>
    </location>
</feature>
<feature type="transmembrane region" description="Helical" evidence="7">
    <location>
        <begin position="20"/>
        <end position="37"/>
    </location>
</feature>
<dbReference type="PANTHER" id="PTHR23517">
    <property type="entry name" value="RESISTANCE PROTEIN MDTM, PUTATIVE-RELATED-RELATED"/>
    <property type="match status" value="1"/>
</dbReference>
<keyword evidence="4 7" id="KW-0812">Transmembrane</keyword>
<dbReference type="EMBL" id="BNBC01000011">
    <property type="protein sequence ID" value="GHE72571.1"/>
    <property type="molecule type" value="Genomic_DNA"/>
</dbReference>
<dbReference type="RefSeq" id="WP_189900198.1">
    <property type="nucleotide sequence ID" value="NZ_BNBC01000011.1"/>
</dbReference>
<dbReference type="InterPro" id="IPR036259">
    <property type="entry name" value="MFS_trans_sf"/>
</dbReference>
<evidence type="ECO:0000259" key="8">
    <source>
        <dbReference type="PROSITE" id="PS50850"/>
    </source>
</evidence>
<name>A0A918ZX63_9ACTN</name>
<dbReference type="Pfam" id="PF07690">
    <property type="entry name" value="MFS_1"/>
    <property type="match status" value="1"/>
</dbReference>
<reference evidence="9" key="1">
    <citation type="journal article" date="2014" name="Int. J. Syst. Evol. Microbiol.">
        <title>Complete genome sequence of Corynebacterium casei LMG S-19264T (=DSM 44701T), isolated from a smear-ripened cheese.</title>
        <authorList>
            <consortium name="US DOE Joint Genome Institute (JGI-PGF)"/>
            <person name="Walter F."/>
            <person name="Albersmeier A."/>
            <person name="Kalinowski J."/>
            <person name="Ruckert C."/>
        </authorList>
    </citation>
    <scope>NUCLEOTIDE SEQUENCE</scope>
    <source>
        <strain evidence="9">JCM 3302</strain>
    </source>
</reference>
<protein>
    <submittedName>
        <fullName evidence="9">MFS transporter</fullName>
    </submittedName>
</protein>
<keyword evidence="10" id="KW-1185">Reference proteome</keyword>
<dbReference type="InterPro" id="IPR050171">
    <property type="entry name" value="MFS_Transporters"/>
</dbReference>
<dbReference type="InterPro" id="IPR020846">
    <property type="entry name" value="MFS_dom"/>
</dbReference>
<evidence type="ECO:0000313" key="9">
    <source>
        <dbReference type="EMBL" id="GHE72571.1"/>
    </source>
</evidence>
<feature type="transmembrane region" description="Helical" evidence="7">
    <location>
        <begin position="319"/>
        <end position="339"/>
    </location>
</feature>
<evidence type="ECO:0000256" key="2">
    <source>
        <dbReference type="ARBA" id="ARBA00022448"/>
    </source>
</evidence>
<accession>A0A918ZX63</accession>
<evidence type="ECO:0000256" key="7">
    <source>
        <dbReference type="SAM" id="Phobius"/>
    </source>
</evidence>
<keyword evidence="5 7" id="KW-1133">Transmembrane helix</keyword>
<feature type="transmembrane region" description="Helical" evidence="7">
    <location>
        <begin position="351"/>
        <end position="369"/>
    </location>
</feature>
<evidence type="ECO:0000256" key="1">
    <source>
        <dbReference type="ARBA" id="ARBA00004651"/>
    </source>
</evidence>
<dbReference type="Gene3D" id="1.20.1250.20">
    <property type="entry name" value="MFS general substrate transporter like domains"/>
    <property type="match status" value="1"/>
</dbReference>
<evidence type="ECO:0000313" key="10">
    <source>
        <dbReference type="Proteomes" id="UP000641386"/>
    </source>
</evidence>
<dbReference type="SUPFAM" id="SSF103473">
    <property type="entry name" value="MFS general substrate transporter"/>
    <property type="match status" value="1"/>
</dbReference>
<evidence type="ECO:0000256" key="6">
    <source>
        <dbReference type="ARBA" id="ARBA00023136"/>
    </source>
</evidence>
<dbReference type="PANTHER" id="PTHR23517:SF13">
    <property type="entry name" value="MAJOR FACILITATOR SUPERFAMILY MFS_1"/>
    <property type="match status" value="1"/>
</dbReference>
<feature type="transmembrane region" description="Helical" evidence="7">
    <location>
        <begin position="258"/>
        <end position="278"/>
    </location>
</feature>
<feature type="transmembrane region" description="Helical" evidence="7">
    <location>
        <begin position="116"/>
        <end position="133"/>
    </location>
</feature>
<evidence type="ECO:0000256" key="3">
    <source>
        <dbReference type="ARBA" id="ARBA00022475"/>
    </source>
</evidence>
<keyword evidence="6 7" id="KW-0472">Membrane</keyword>